<dbReference type="HAMAP" id="MF_00222">
    <property type="entry name" value="Shikimate_DH_AroE"/>
    <property type="match status" value="1"/>
</dbReference>
<dbReference type="InterPro" id="IPR006151">
    <property type="entry name" value="Shikm_DH/Glu-tRNA_Rdtase"/>
</dbReference>
<evidence type="ECO:0000256" key="8">
    <source>
        <dbReference type="HAMAP-Rule" id="MF_00222"/>
    </source>
</evidence>
<dbReference type="PANTHER" id="PTHR21089:SF1">
    <property type="entry name" value="BIFUNCTIONAL 3-DEHYDROQUINATE DEHYDRATASE_SHIKIMATE DEHYDROGENASE, CHLOROPLASTIC"/>
    <property type="match status" value="1"/>
</dbReference>
<dbReference type="UniPathway" id="UPA00053">
    <property type="reaction ID" value="UER00087"/>
</dbReference>
<dbReference type="Pfam" id="PF08501">
    <property type="entry name" value="Shikimate_dh_N"/>
    <property type="match status" value="1"/>
</dbReference>
<dbReference type="SUPFAM" id="SSF53223">
    <property type="entry name" value="Aminoacid dehydrogenase-like, N-terminal domain"/>
    <property type="match status" value="1"/>
</dbReference>
<dbReference type="InterPro" id="IPR036291">
    <property type="entry name" value="NAD(P)-bd_dom_sf"/>
</dbReference>
<accession>A0A432X8D2</accession>
<evidence type="ECO:0000256" key="5">
    <source>
        <dbReference type="ARBA" id="ARBA00023002"/>
    </source>
</evidence>
<sequence length="279" mass="29973">MKLAVFGSPIRHSLSPDIHTAFAEQFGLAVQYTRIEATAEQFETRFAAFEKAGGIGANITLPLKEYAFTYADSRSSIASQTGAVNTLVKQGQDWFGTNTDGVGLVADLQSLETDLAGARVLLLGAGGAARGVIPALTNAGVQYLHVANRTEQRANQLVQHARKHATSSTIEFAFSRIEDIPNMGFQVIVNATSSGLQGQRLPIPSAVFANTPFCYDMVYGAQPTLFLQAALASHCQVADGLGMLVGQAAESFRLWTGKTPETGSVLTRLRNQHKLWSRT</sequence>
<evidence type="ECO:0000256" key="3">
    <source>
        <dbReference type="ARBA" id="ARBA00022605"/>
    </source>
</evidence>
<feature type="domain" description="Quinate/shikimate 5-dehydrogenase/glutamyl-tRNA reductase" evidence="9">
    <location>
        <begin position="113"/>
        <end position="170"/>
    </location>
</feature>
<dbReference type="InterPro" id="IPR013708">
    <property type="entry name" value="Shikimate_DH-bd_N"/>
</dbReference>
<comment type="caution">
    <text evidence="12">The sequence shown here is derived from an EMBL/GenBank/DDBJ whole genome shotgun (WGS) entry which is preliminary data.</text>
</comment>
<feature type="binding site" evidence="8">
    <location>
        <position position="85"/>
    </location>
    <ligand>
        <name>shikimate</name>
        <dbReference type="ChEBI" id="CHEBI:36208"/>
    </ligand>
</feature>
<feature type="domain" description="SDH C-terminal" evidence="11">
    <location>
        <begin position="240"/>
        <end position="266"/>
    </location>
</feature>
<feature type="binding site" evidence="8">
    <location>
        <begin position="148"/>
        <end position="153"/>
    </location>
    <ligand>
        <name>NADP(+)</name>
        <dbReference type="ChEBI" id="CHEBI:58349"/>
    </ligand>
</feature>
<comment type="function">
    <text evidence="8">Involved in the biosynthesis of the chorismate, which leads to the biosynthesis of aromatic amino acids. Catalyzes the reversible NADPH linked reduction of 3-dehydroshikimate (DHSA) to yield shikimate (SA).</text>
</comment>
<dbReference type="EMBL" id="PIPQ01000001">
    <property type="protein sequence ID" value="RUO43663.1"/>
    <property type="molecule type" value="Genomic_DNA"/>
</dbReference>
<feature type="binding site" evidence="8">
    <location>
        <position position="219"/>
    </location>
    <ligand>
        <name>shikimate</name>
        <dbReference type="ChEBI" id="CHEBI:36208"/>
    </ligand>
</feature>
<dbReference type="Gene3D" id="3.40.50.720">
    <property type="entry name" value="NAD(P)-binding Rossmann-like Domain"/>
    <property type="match status" value="1"/>
</dbReference>
<name>A0A432X8D2_9GAMM</name>
<dbReference type="CDD" id="cd01065">
    <property type="entry name" value="NAD_bind_Shikimate_DH"/>
    <property type="match status" value="1"/>
</dbReference>
<keyword evidence="5 8" id="KW-0560">Oxidoreductase</keyword>
<evidence type="ECO:0000256" key="6">
    <source>
        <dbReference type="ARBA" id="ARBA00023141"/>
    </source>
</evidence>
<dbReference type="InterPro" id="IPR046346">
    <property type="entry name" value="Aminoacid_DH-like_N_sf"/>
</dbReference>
<evidence type="ECO:0000256" key="1">
    <source>
        <dbReference type="ARBA" id="ARBA00004871"/>
    </source>
</evidence>
<dbReference type="RefSeq" id="WP_126756057.1">
    <property type="nucleotide sequence ID" value="NZ_PIPQ01000001.1"/>
</dbReference>
<evidence type="ECO:0000256" key="2">
    <source>
        <dbReference type="ARBA" id="ARBA00012962"/>
    </source>
</evidence>
<feature type="active site" description="Proton acceptor" evidence="8">
    <location>
        <position position="64"/>
    </location>
</feature>
<evidence type="ECO:0000259" key="11">
    <source>
        <dbReference type="Pfam" id="PF18317"/>
    </source>
</evidence>
<evidence type="ECO:0000313" key="13">
    <source>
        <dbReference type="Proteomes" id="UP000286976"/>
    </source>
</evidence>
<dbReference type="EC" id="1.1.1.25" evidence="2 8"/>
<feature type="binding site" evidence="8">
    <location>
        <position position="217"/>
    </location>
    <ligand>
        <name>NADP(+)</name>
        <dbReference type="ChEBI" id="CHEBI:58349"/>
    </ligand>
</feature>
<comment type="pathway">
    <text evidence="1 8">Metabolic intermediate biosynthesis; chorismate biosynthesis; chorismate from D-erythrose 4-phosphate and phosphoenolpyruvate: step 4/7.</text>
</comment>
<dbReference type="GO" id="GO:0005829">
    <property type="term" value="C:cytosol"/>
    <property type="evidence" value="ECO:0007669"/>
    <property type="project" value="TreeGrafter"/>
</dbReference>
<dbReference type="GO" id="GO:0050661">
    <property type="term" value="F:NADP binding"/>
    <property type="evidence" value="ECO:0007669"/>
    <property type="project" value="InterPro"/>
</dbReference>
<dbReference type="GO" id="GO:0009073">
    <property type="term" value="P:aromatic amino acid family biosynthetic process"/>
    <property type="evidence" value="ECO:0007669"/>
    <property type="project" value="UniProtKB-KW"/>
</dbReference>
<feature type="binding site" evidence="8">
    <location>
        <position position="240"/>
    </location>
    <ligand>
        <name>NADP(+)</name>
        <dbReference type="ChEBI" id="CHEBI:58349"/>
    </ligand>
</feature>
<dbReference type="SUPFAM" id="SSF51735">
    <property type="entry name" value="NAD(P)-binding Rossmann-fold domains"/>
    <property type="match status" value="1"/>
</dbReference>
<dbReference type="Pfam" id="PF01488">
    <property type="entry name" value="Shikimate_DH"/>
    <property type="match status" value="1"/>
</dbReference>
<evidence type="ECO:0000256" key="7">
    <source>
        <dbReference type="ARBA" id="ARBA00049442"/>
    </source>
</evidence>
<evidence type="ECO:0000259" key="10">
    <source>
        <dbReference type="Pfam" id="PF08501"/>
    </source>
</evidence>
<dbReference type="InterPro" id="IPR022893">
    <property type="entry name" value="Shikimate_DH_fam"/>
</dbReference>
<proteinExistence type="inferred from homology"/>
<keyword evidence="3 8" id="KW-0028">Amino-acid biosynthesis</keyword>
<organism evidence="12 13">
    <name type="scientific">Aliidiomarina taiwanensis</name>
    <dbReference type="NCBI Taxonomy" id="946228"/>
    <lineage>
        <taxon>Bacteria</taxon>
        <taxon>Pseudomonadati</taxon>
        <taxon>Pseudomonadota</taxon>
        <taxon>Gammaproteobacteria</taxon>
        <taxon>Alteromonadales</taxon>
        <taxon>Idiomarinaceae</taxon>
        <taxon>Aliidiomarina</taxon>
    </lineage>
</organism>
<dbReference type="OrthoDB" id="9776868at2"/>
<evidence type="ECO:0000313" key="12">
    <source>
        <dbReference type="EMBL" id="RUO43663.1"/>
    </source>
</evidence>
<comment type="similarity">
    <text evidence="8">Belongs to the shikimate dehydrogenase family.</text>
</comment>
<feature type="binding site" evidence="8">
    <location>
        <begin position="124"/>
        <end position="128"/>
    </location>
    <ligand>
        <name>NADP(+)</name>
        <dbReference type="ChEBI" id="CHEBI:58349"/>
    </ligand>
</feature>
<dbReference type="AlphaFoldDB" id="A0A432X8D2"/>
<comment type="subunit">
    <text evidence="8">Homodimer.</text>
</comment>
<dbReference type="Pfam" id="PF18317">
    <property type="entry name" value="SDH_C"/>
    <property type="match status" value="1"/>
</dbReference>
<comment type="caution">
    <text evidence="8">Lacks conserved residue(s) required for the propagation of feature annotation.</text>
</comment>
<reference evidence="12 13" key="1">
    <citation type="journal article" date="2011" name="Front. Microbiol.">
        <title>Genomic signatures of strain selection and enhancement in Bacillus atrophaeus var. globigii, a historical biowarfare simulant.</title>
        <authorList>
            <person name="Gibbons H.S."/>
            <person name="Broomall S.M."/>
            <person name="McNew L.A."/>
            <person name="Daligault H."/>
            <person name="Chapman C."/>
            <person name="Bruce D."/>
            <person name="Karavis M."/>
            <person name="Krepps M."/>
            <person name="McGregor P.A."/>
            <person name="Hong C."/>
            <person name="Park K.H."/>
            <person name="Akmal A."/>
            <person name="Feldman A."/>
            <person name="Lin J.S."/>
            <person name="Chang W.E."/>
            <person name="Higgs B.W."/>
            <person name="Demirev P."/>
            <person name="Lindquist J."/>
            <person name="Liem A."/>
            <person name="Fochler E."/>
            <person name="Read T.D."/>
            <person name="Tapia R."/>
            <person name="Johnson S."/>
            <person name="Bishop-Lilly K.A."/>
            <person name="Detter C."/>
            <person name="Han C."/>
            <person name="Sozhamannan S."/>
            <person name="Rosenzweig C.N."/>
            <person name="Skowronski E.W."/>
        </authorList>
    </citation>
    <scope>NUCLEOTIDE SEQUENCE [LARGE SCALE GENOMIC DNA]</scope>
    <source>
        <strain evidence="12 13">AIT1</strain>
    </source>
</reference>
<dbReference type="Gene3D" id="3.40.50.10860">
    <property type="entry name" value="Leucine Dehydrogenase, chain A, domain 1"/>
    <property type="match status" value="1"/>
</dbReference>
<dbReference type="GO" id="GO:0009423">
    <property type="term" value="P:chorismate biosynthetic process"/>
    <property type="evidence" value="ECO:0007669"/>
    <property type="project" value="UniProtKB-UniRule"/>
</dbReference>
<feature type="binding site" evidence="8">
    <location>
        <position position="60"/>
    </location>
    <ligand>
        <name>shikimate</name>
        <dbReference type="ChEBI" id="CHEBI:36208"/>
    </ligand>
</feature>
<gene>
    <name evidence="8" type="primary">aroE</name>
    <name evidence="12" type="ORF">CWE15_00220</name>
</gene>
<dbReference type="GO" id="GO:0004764">
    <property type="term" value="F:shikimate 3-dehydrogenase (NADP+) activity"/>
    <property type="evidence" value="ECO:0007669"/>
    <property type="project" value="UniProtKB-UniRule"/>
</dbReference>
<keyword evidence="6 8" id="KW-0057">Aromatic amino acid biosynthesis</keyword>
<feature type="binding site" evidence="8">
    <location>
        <begin position="13"/>
        <end position="15"/>
    </location>
    <ligand>
        <name>shikimate</name>
        <dbReference type="ChEBI" id="CHEBI:36208"/>
    </ligand>
</feature>
<dbReference type="NCBIfam" id="NF001310">
    <property type="entry name" value="PRK00258.1-2"/>
    <property type="match status" value="1"/>
</dbReference>
<keyword evidence="13" id="KW-1185">Reference proteome</keyword>
<evidence type="ECO:0000256" key="4">
    <source>
        <dbReference type="ARBA" id="ARBA00022857"/>
    </source>
</evidence>
<dbReference type="Proteomes" id="UP000286976">
    <property type="component" value="Unassembled WGS sequence"/>
</dbReference>
<feature type="binding site" evidence="8">
    <location>
        <position position="247"/>
    </location>
    <ligand>
        <name>shikimate</name>
        <dbReference type="ChEBI" id="CHEBI:36208"/>
    </ligand>
</feature>
<dbReference type="GO" id="GO:0008652">
    <property type="term" value="P:amino acid biosynthetic process"/>
    <property type="evidence" value="ECO:0007669"/>
    <property type="project" value="UniProtKB-KW"/>
</dbReference>
<keyword evidence="4 8" id="KW-0521">NADP</keyword>
<comment type="catalytic activity">
    <reaction evidence="7 8">
        <text>shikimate + NADP(+) = 3-dehydroshikimate + NADPH + H(+)</text>
        <dbReference type="Rhea" id="RHEA:17737"/>
        <dbReference type="ChEBI" id="CHEBI:15378"/>
        <dbReference type="ChEBI" id="CHEBI:16630"/>
        <dbReference type="ChEBI" id="CHEBI:36208"/>
        <dbReference type="ChEBI" id="CHEBI:57783"/>
        <dbReference type="ChEBI" id="CHEBI:58349"/>
        <dbReference type="EC" id="1.1.1.25"/>
    </reaction>
</comment>
<dbReference type="InterPro" id="IPR041121">
    <property type="entry name" value="SDH_C"/>
</dbReference>
<feature type="domain" description="Shikimate dehydrogenase substrate binding N-terminal" evidence="10">
    <location>
        <begin position="5"/>
        <end position="87"/>
    </location>
</feature>
<evidence type="ECO:0000259" key="9">
    <source>
        <dbReference type="Pfam" id="PF01488"/>
    </source>
</evidence>
<dbReference type="GO" id="GO:0019632">
    <property type="term" value="P:shikimate metabolic process"/>
    <property type="evidence" value="ECO:0007669"/>
    <property type="project" value="InterPro"/>
</dbReference>
<dbReference type="NCBIfam" id="TIGR00507">
    <property type="entry name" value="aroE"/>
    <property type="match status" value="1"/>
</dbReference>
<dbReference type="PANTHER" id="PTHR21089">
    <property type="entry name" value="SHIKIMATE DEHYDROGENASE"/>
    <property type="match status" value="1"/>
</dbReference>
<protein>
    <recommendedName>
        <fullName evidence="2 8">Shikimate dehydrogenase (NADP(+))</fullName>
        <shortName evidence="8">SDH</shortName>
        <ecNumber evidence="2 8">1.1.1.25</ecNumber>
    </recommendedName>
</protein>
<feature type="binding site" evidence="8">
    <location>
        <position position="100"/>
    </location>
    <ligand>
        <name>shikimate</name>
        <dbReference type="ChEBI" id="CHEBI:36208"/>
    </ligand>
</feature>
<dbReference type="InterPro" id="IPR011342">
    <property type="entry name" value="Shikimate_DH"/>
</dbReference>